<comment type="caution">
    <text evidence="2">The sequence shown here is derived from an EMBL/GenBank/DDBJ whole genome shotgun (WGS) entry which is preliminary data.</text>
</comment>
<feature type="transmembrane region" description="Helical" evidence="1">
    <location>
        <begin position="20"/>
        <end position="38"/>
    </location>
</feature>
<keyword evidence="1" id="KW-1133">Transmembrane helix</keyword>
<dbReference type="EMBL" id="JBEFLD010000009">
    <property type="protein sequence ID" value="MEQ6292280.1"/>
    <property type="molecule type" value="Genomic_DNA"/>
</dbReference>
<organism evidence="2 3">
    <name type="scientific">Vogesella oryzagri</name>
    <dbReference type="NCBI Taxonomy" id="3160864"/>
    <lineage>
        <taxon>Bacteria</taxon>
        <taxon>Pseudomonadati</taxon>
        <taxon>Pseudomonadota</taxon>
        <taxon>Betaproteobacteria</taxon>
        <taxon>Neisseriales</taxon>
        <taxon>Chromobacteriaceae</taxon>
        <taxon>Vogesella</taxon>
    </lineage>
</organism>
<gene>
    <name evidence="2" type="ORF">ABNW52_16825</name>
</gene>
<sequence>MRFSLLAALCHAGFRHALPLFLGGIALLTALFSGLLLWQAQASGLGVWPLLLLGLLAILSTSQLAVTLMNWLATLTVTPHLLPRMDFSRGLPPSAHTLVVIPTMLSNEAGVDSLLEGLEVRFFANHSEYLYFGLLTDLCDAASEVLPGDAALIARSQAGIVAINRRYATAIEVPRAAVAGITLDGVPQAGDEVLLQDDGQPHQLRVNWTPAP</sequence>
<keyword evidence="1" id="KW-0812">Transmembrane</keyword>
<evidence type="ECO:0000313" key="2">
    <source>
        <dbReference type="EMBL" id="MEQ6292280.1"/>
    </source>
</evidence>
<protein>
    <submittedName>
        <fullName evidence="2">Uncharacterized protein</fullName>
    </submittedName>
</protein>
<keyword evidence="1" id="KW-0472">Membrane</keyword>
<feature type="transmembrane region" description="Helical" evidence="1">
    <location>
        <begin position="50"/>
        <end position="73"/>
    </location>
</feature>
<evidence type="ECO:0000313" key="3">
    <source>
        <dbReference type="Proteomes" id="UP001433638"/>
    </source>
</evidence>
<name>A0ABV1M9Q4_9NEIS</name>
<dbReference type="RefSeq" id="WP_349590335.1">
    <property type="nucleotide sequence ID" value="NZ_JBEFLD010000009.1"/>
</dbReference>
<accession>A0ABV1M9Q4</accession>
<evidence type="ECO:0000256" key="1">
    <source>
        <dbReference type="SAM" id="Phobius"/>
    </source>
</evidence>
<proteinExistence type="predicted"/>
<reference evidence="2" key="1">
    <citation type="submission" date="2024-06" db="EMBL/GenBank/DDBJ databases">
        <title>Genome sequence of Vogesella sp. MAHUQ-64.</title>
        <authorList>
            <person name="Huq M.A."/>
        </authorList>
    </citation>
    <scope>NUCLEOTIDE SEQUENCE</scope>
    <source>
        <strain evidence="2">MAHUQ-64</strain>
    </source>
</reference>
<dbReference type="Proteomes" id="UP001433638">
    <property type="component" value="Unassembled WGS sequence"/>
</dbReference>
<keyword evidence="3" id="KW-1185">Reference proteome</keyword>